<proteinExistence type="inferred from homology"/>
<evidence type="ECO:0000313" key="8">
    <source>
        <dbReference type="EMBL" id="SDC91885.1"/>
    </source>
</evidence>
<dbReference type="Gene3D" id="3.90.226.10">
    <property type="entry name" value="2-enoyl-CoA Hydratase, Chain A, domain 1"/>
    <property type="match status" value="1"/>
</dbReference>
<dbReference type="NCBIfam" id="TIGR00225">
    <property type="entry name" value="prc"/>
    <property type="match status" value="1"/>
</dbReference>
<keyword evidence="4 5" id="KW-0720">Serine protease</keyword>
<evidence type="ECO:0000259" key="7">
    <source>
        <dbReference type="PROSITE" id="PS50106"/>
    </source>
</evidence>
<sequence>MGYENTKRQIWLPLLLALAVVVGIFIGSSLHRSNTPTALFFPNSGSDKIQSVLKLIQDEYVDTVSVKRLEEKALEAIAKGLDPHTVYIPAEKLAEVNEPLDGEFSGIGVHFNVTSDTVVVISTVPGGPSVKVGVMPGDRIVTVNGKIIAGVKMDQDSIVKRLRGPNGSKVKIGLKRSEVKELIDVTITRDRIPLYSIDASYMVNDSIGYIKIARFARSTYQEFFEATNKLHKQGMKSVILDLRGNTGGFLDQAVQIANEFLPAGRLIVYTQGNARPRQNLYSDGKATCKNDKVVILIDEFSASASEILAGALQDNDKGTIIGRRSFGKGLVQEQIPLADNSALRLTVARYYTPTGRSIQKHYTFGSEEEYAMEISNRYAHGEFEQVDSIKFADSLKYKTPGGKIVYGGGGIMPDIFIPLDTIGINRYFRVVSARNLIYRYAFSVTDSRRNVLAKFKNVVELENYLNTINVLKGFETYARNNKVVAKPGELKVCGKIIETQLKAYIARDILDNDGFYPIISRIDNTLQKAISILKGDTGISQSKSKGGKKNIFALLLTKPRAMQLARNKA</sequence>
<accession>A0A1G6QJS5</accession>
<dbReference type="EMBL" id="FMYP01000061">
    <property type="protein sequence ID" value="SDC91885.1"/>
    <property type="molecule type" value="Genomic_DNA"/>
</dbReference>
<dbReference type="SUPFAM" id="SSF52096">
    <property type="entry name" value="ClpP/crotonase"/>
    <property type="match status" value="1"/>
</dbReference>
<keyword evidence="3 5" id="KW-0378">Hydrolase</keyword>
<keyword evidence="9" id="KW-1185">Reference proteome</keyword>
<evidence type="ECO:0000256" key="2">
    <source>
        <dbReference type="ARBA" id="ARBA00022670"/>
    </source>
</evidence>
<dbReference type="AlphaFoldDB" id="A0A1G6QJS5"/>
<dbReference type="PANTHER" id="PTHR32060:SF30">
    <property type="entry name" value="CARBOXY-TERMINAL PROCESSING PROTEASE CTPA"/>
    <property type="match status" value="1"/>
</dbReference>
<dbReference type="CDD" id="cd06782">
    <property type="entry name" value="cpPDZ_CPP-like"/>
    <property type="match status" value="1"/>
</dbReference>
<comment type="similarity">
    <text evidence="1 5">Belongs to the peptidase S41A family.</text>
</comment>
<dbReference type="InterPro" id="IPR001478">
    <property type="entry name" value="PDZ"/>
</dbReference>
<dbReference type="STRING" id="1640674.SAMN05216323_106120"/>
<dbReference type="Pfam" id="PF13180">
    <property type="entry name" value="PDZ_2"/>
    <property type="match status" value="1"/>
</dbReference>
<dbReference type="SMART" id="SM00245">
    <property type="entry name" value="TSPc"/>
    <property type="match status" value="1"/>
</dbReference>
<dbReference type="GO" id="GO:0030288">
    <property type="term" value="C:outer membrane-bounded periplasmic space"/>
    <property type="evidence" value="ECO:0007669"/>
    <property type="project" value="TreeGrafter"/>
</dbReference>
<dbReference type="OrthoDB" id="9812068at2"/>
<keyword evidence="6" id="KW-0472">Membrane</keyword>
<evidence type="ECO:0000313" key="9">
    <source>
        <dbReference type="Proteomes" id="UP000199452"/>
    </source>
</evidence>
<dbReference type="InterPro" id="IPR004447">
    <property type="entry name" value="Peptidase_S41A"/>
</dbReference>
<dbReference type="GO" id="GO:0007165">
    <property type="term" value="P:signal transduction"/>
    <property type="evidence" value="ECO:0007669"/>
    <property type="project" value="TreeGrafter"/>
</dbReference>
<keyword evidence="6" id="KW-1133">Transmembrane helix</keyword>
<dbReference type="SUPFAM" id="SSF50156">
    <property type="entry name" value="PDZ domain-like"/>
    <property type="match status" value="1"/>
</dbReference>
<dbReference type="GO" id="GO:0008236">
    <property type="term" value="F:serine-type peptidase activity"/>
    <property type="evidence" value="ECO:0007669"/>
    <property type="project" value="UniProtKB-KW"/>
</dbReference>
<dbReference type="RefSeq" id="WP_092440002.1">
    <property type="nucleotide sequence ID" value="NZ_FMYP01000061.1"/>
</dbReference>
<protein>
    <submittedName>
        <fullName evidence="8">Carboxyl-terminal processing protease</fullName>
    </submittedName>
</protein>
<evidence type="ECO:0000256" key="1">
    <source>
        <dbReference type="ARBA" id="ARBA00009179"/>
    </source>
</evidence>
<keyword evidence="6" id="KW-0812">Transmembrane</keyword>
<dbReference type="InterPro" id="IPR029045">
    <property type="entry name" value="ClpP/crotonase-like_dom_sf"/>
</dbReference>
<dbReference type="SMART" id="SM00228">
    <property type="entry name" value="PDZ"/>
    <property type="match status" value="1"/>
</dbReference>
<dbReference type="Pfam" id="PF03572">
    <property type="entry name" value="Peptidase_S41"/>
    <property type="match status" value="1"/>
</dbReference>
<feature type="transmembrane region" description="Helical" evidence="6">
    <location>
        <begin position="12"/>
        <end position="30"/>
    </location>
</feature>
<name>A0A1G6QJS5_9BACT</name>
<dbReference type="InterPro" id="IPR036034">
    <property type="entry name" value="PDZ_sf"/>
</dbReference>
<evidence type="ECO:0000256" key="3">
    <source>
        <dbReference type="ARBA" id="ARBA00022801"/>
    </source>
</evidence>
<dbReference type="Gene3D" id="3.30.750.44">
    <property type="match status" value="1"/>
</dbReference>
<dbReference type="PROSITE" id="PS50106">
    <property type="entry name" value="PDZ"/>
    <property type="match status" value="1"/>
</dbReference>
<evidence type="ECO:0000256" key="5">
    <source>
        <dbReference type="RuleBase" id="RU004404"/>
    </source>
</evidence>
<dbReference type="InterPro" id="IPR005151">
    <property type="entry name" value="Tail-specific_protease"/>
</dbReference>
<dbReference type="Proteomes" id="UP000199452">
    <property type="component" value="Unassembled WGS sequence"/>
</dbReference>
<dbReference type="GO" id="GO:0006508">
    <property type="term" value="P:proteolysis"/>
    <property type="evidence" value="ECO:0007669"/>
    <property type="project" value="UniProtKB-KW"/>
</dbReference>
<dbReference type="Gene3D" id="2.30.42.10">
    <property type="match status" value="1"/>
</dbReference>
<gene>
    <name evidence="8" type="ORF">SAMN05216323_106120</name>
</gene>
<feature type="domain" description="PDZ" evidence="7">
    <location>
        <begin position="93"/>
        <end position="155"/>
    </location>
</feature>
<organism evidence="8 9">
    <name type="scientific">Williamwhitmania taraxaci</name>
    <dbReference type="NCBI Taxonomy" id="1640674"/>
    <lineage>
        <taxon>Bacteria</taxon>
        <taxon>Pseudomonadati</taxon>
        <taxon>Bacteroidota</taxon>
        <taxon>Bacteroidia</taxon>
        <taxon>Bacteroidales</taxon>
        <taxon>Williamwhitmaniaceae</taxon>
        <taxon>Williamwhitmania</taxon>
    </lineage>
</organism>
<dbReference type="PANTHER" id="PTHR32060">
    <property type="entry name" value="TAIL-SPECIFIC PROTEASE"/>
    <property type="match status" value="1"/>
</dbReference>
<dbReference type="GO" id="GO:0004175">
    <property type="term" value="F:endopeptidase activity"/>
    <property type="evidence" value="ECO:0007669"/>
    <property type="project" value="TreeGrafter"/>
</dbReference>
<reference evidence="8 9" key="1">
    <citation type="submission" date="2016-09" db="EMBL/GenBank/DDBJ databases">
        <authorList>
            <person name="Capua I."/>
            <person name="De Benedictis P."/>
            <person name="Joannis T."/>
            <person name="Lombin L.H."/>
            <person name="Cattoli G."/>
        </authorList>
    </citation>
    <scope>NUCLEOTIDE SEQUENCE [LARGE SCALE GENOMIC DNA]</scope>
    <source>
        <strain evidence="8 9">A7P-90m</strain>
    </source>
</reference>
<evidence type="ECO:0000256" key="4">
    <source>
        <dbReference type="ARBA" id="ARBA00022825"/>
    </source>
</evidence>
<dbReference type="CDD" id="cd07560">
    <property type="entry name" value="Peptidase_S41_CPP"/>
    <property type="match status" value="1"/>
</dbReference>
<evidence type="ECO:0000256" key="6">
    <source>
        <dbReference type="SAM" id="Phobius"/>
    </source>
</evidence>
<keyword evidence="2 5" id="KW-0645">Protease</keyword>